<dbReference type="Gene3D" id="3.40.50.1820">
    <property type="entry name" value="alpha/beta hydrolase"/>
    <property type="match status" value="1"/>
</dbReference>
<proteinExistence type="inferred from homology"/>
<dbReference type="PANTHER" id="PTHR46118:SF4">
    <property type="entry name" value="PROTEIN ABHD11"/>
    <property type="match status" value="1"/>
</dbReference>
<dbReference type="Pfam" id="PF00561">
    <property type="entry name" value="Abhydrolase_1"/>
    <property type="match status" value="1"/>
</dbReference>
<dbReference type="EMBL" id="OZ022406">
    <property type="protein sequence ID" value="CAK9436843.1"/>
    <property type="molecule type" value="Genomic_DNA"/>
</dbReference>
<keyword evidence="2" id="KW-0378">Hydrolase</keyword>
<dbReference type="RefSeq" id="XP_066828303.1">
    <property type="nucleotide sequence ID" value="XM_066971245.1"/>
</dbReference>
<reference evidence="4 5" key="1">
    <citation type="submission" date="2024-03" db="EMBL/GenBank/DDBJ databases">
        <authorList>
            <person name="Brejova B."/>
        </authorList>
    </citation>
    <scope>NUCLEOTIDE SEQUENCE [LARGE SCALE GENOMIC DNA]</scope>
    <source>
        <strain evidence="4 5">CBS 14171</strain>
    </source>
</reference>
<comment type="similarity">
    <text evidence="1">Belongs to the AB hydrolase superfamily.</text>
</comment>
<protein>
    <recommendedName>
        <fullName evidence="3">AB hydrolase-1 domain-containing protein</fullName>
    </recommendedName>
</protein>
<evidence type="ECO:0000313" key="4">
    <source>
        <dbReference type="EMBL" id="CAK9436843.1"/>
    </source>
</evidence>
<dbReference type="InterPro" id="IPR029058">
    <property type="entry name" value="AB_hydrolase_fold"/>
</dbReference>
<dbReference type="Proteomes" id="UP001497383">
    <property type="component" value="Chromosome 2"/>
</dbReference>
<evidence type="ECO:0000256" key="2">
    <source>
        <dbReference type="ARBA" id="ARBA00022801"/>
    </source>
</evidence>
<dbReference type="SUPFAM" id="SSF53474">
    <property type="entry name" value="alpha/beta-Hydrolases"/>
    <property type="match status" value="1"/>
</dbReference>
<accession>A0ABP0ZJV2</accession>
<evidence type="ECO:0000313" key="5">
    <source>
        <dbReference type="Proteomes" id="UP001497383"/>
    </source>
</evidence>
<dbReference type="PANTHER" id="PTHR46118">
    <property type="entry name" value="PROTEIN ABHD11"/>
    <property type="match status" value="1"/>
</dbReference>
<dbReference type="InterPro" id="IPR000073">
    <property type="entry name" value="AB_hydrolase_1"/>
</dbReference>
<evidence type="ECO:0000256" key="1">
    <source>
        <dbReference type="ARBA" id="ARBA00008645"/>
    </source>
</evidence>
<keyword evidence="5" id="KW-1185">Reference proteome</keyword>
<organism evidence="4 5">
    <name type="scientific">Lodderomyces beijingensis</name>
    <dbReference type="NCBI Taxonomy" id="1775926"/>
    <lineage>
        <taxon>Eukaryota</taxon>
        <taxon>Fungi</taxon>
        <taxon>Dikarya</taxon>
        <taxon>Ascomycota</taxon>
        <taxon>Saccharomycotina</taxon>
        <taxon>Pichiomycetes</taxon>
        <taxon>Debaryomycetaceae</taxon>
        <taxon>Candida/Lodderomyces clade</taxon>
        <taxon>Lodderomyces</taxon>
    </lineage>
</organism>
<dbReference type="GeneID" id="92206561"/>
<gene>
    <name evidence="4" type="ORF">LODBEIA_P13650</name>
</gene>
<evidence type="ECO:0000259" key="3">
    <source>
        <dbReference type="Pfam" id="PF00561"/>
    </source>
</evidence>
<sequence>MFKLVNPLSRGSIRCFSTSVQLRQQIETVKLAYDKHPHENSTRSPLILLHGLFGCKANTRTVAKQLSERLSRDIYCLDLRNFGSSPHAPRLDYPSLAADVEGWICEQKFKEKPILVGHSMGAKTAMAVALRKPDVPKYVVSVDNAPIAFGNTGSKFSKYINQLRLCLEKYKYTDIRDVDAKLAEVEPNKGIRQFLLMNMWRGKKNDVIQSKIPLDVIGDAVNKGFIASWPFDSSSYRWTGPSLFIRGTQSHYIADEVIPEIAAFFPDFEVRDIECGHWVISEKPEEFMDVLQEFIERKEDE</sequence>
<feature type="domain" description="AB hydrolase-1" evidence="3">
    <location>
        <begin position="45"/>
        <end position="284"/>
    </location>
</feature>
<name>A0ABP0ZJV2_9ASCO</name>